<keyword evidence="1" id="KW-0812">Transmembrane</keyword>
<dbReference type="EMBL" id="CP061510">
    <property type="protein sequence ID" value="QSB44744.1"/>
    <property type="molecule type" value="Genomic_DNA"/>
</dbReference>
<keyword evidence="3" id="KW-1185">Reference proteome</keyword>
<dbReference type="RefSeq" id="WP_102153702.1">
    <property type="nucleotide sequence ID" value="NZ_CP061510.1"/>
</dbReference>
<evidence type="ECO:0000256" key="1">
    <source>
        <dbReference type="SAM" id="Phobius"/>
    </source>
</evidence>
<evidence type="ECO:0000313" key="3">
    <source>
        <dbReference type="Proteomes" id="UP000663637"/>
    </source>
</evidence>
<gene>
    <name evidence="2" type="ORF">IDJ81_00710</name>
</gene>
<dbReference type="Proteomes" id="UP000663637">
    <property type="component" value="Chromosome"/>
</dbReference>
<sequence length="122" mass="13261">MANGNSADLKFEQWKGAMERHAKAKKVATIVSVVTGLGWLLFLYKMNQTSEMALRYSTEAQESVGSWTLVLLAMSIGSAVLIVVSGRAKKRAKALAASLAPELRGQLDDADAGQRSMINDRY</sequence>
<protein>
    <recommendedName>
        <fullName evidence="4">Holin-X, holin superfamily III</fullName>
    </recommendedName>
</protein>
<evidence type="ECO:0000313" key="2">
    <source>
        <dbReference type="EMBL" id="QSB44744.1"/>
    </source>
</evidence>
<proteinExistence type="predicted"/>
<feature type="transmembrane region" description="Helical" evidence="1">
    <location>
        <begin position="27"/>
        <end position="44"/>
    </location>
</feature>
<feature type="transmembrane region" description="Helical" evidence="1">
    <location>
        <begin position="64"/>
        <end position="84"/>
    </location>
</feature>
<reference evidence="2 3" key="1">
    <citation type="submission" date="2020-09" db="EMBL/GenBank/DDBJ databases">
        <title>Complete genome sequence of altererythrobacter flavus SS-21NJ, isolated from Dongying oil sludge in Shandong province.</title>
        <authorList>
            <person name="Sun S."/>
            <person name="Zhang Z."/>
        </authorList>
    </citation>
    <scope>NUCLEOTIDE SEQUENCE [LARGE SCALE GENOMIC DNA]</scope>
    <source>
        <strain evidence="2 3">SS-21NJ</strain>
    </source>
</reference>
<organism evidence="2 3">
    <name type="scientific">Tsuneonella flava</name>
    <dbReference type="NCBI Taxonomy" id="2055955"/>
    <lineage>
        <taxon>Bacteria</taxon>
        <taxon>Pseudomonadati</taxon>
        <taxon>Pseudomonadota</taxon>
        <taxon>Alphaproteobacteria</taxon>
        <taxon>Sphingomonadales</taxon>
        <taxon>Erythrobacteraceae</taxon>
        <taxon>Tsuneonella</taxon>
    </lineage>
</organism>
<keyword evidence="1" id="KW-1133">Transmembrane helix</keyword>
<evidence type="ECO:0008006" key="4">
    <source>
        <dbReference type="Google" id="ProtNLM"/>
    </source>
</evidence>
<accession>A0ABX7KC29</accession>
<name>A0ABX7KC29_9SPHN</name>
<keyword evidence="1" id="KW-0472">Membrane</keyword>